<dbReference type="Pfam" id="PF21274">
    <property type="entry name" value="Rng_hyd_C"/>
    <property type="match status" value="1"/>
</dbReference>
<keyword evidence="6" id="KW-0503">Monooxygenase</keyword>
<keyword evidence="3" id="KW-0274">FAD</keyword>
<dbReference type="PANTHER" id="PTHR43004">
    <property type="entry name" value="TRK SYSTEM POTASSIUM UPTAKE PROTEIN"/>
    <property type="match status" value="1"/>
</dbReference>
<dbReference type="PANTHER" id="PTHR43004:SF19">
    <property type="entry name" value="BINDING MONOOXYGENASE, PUTATIVE (JCVI)-RELATED"/>
    <property type="match status" value="1"/>
</dbReference>
<dbReference type="Pfam" id="PF01494">
    <property type="entry name" value="FAD_binding_3"/>
    <property type="match status" value="1"/>
</dbReference>
<reference evidence="7" key="1">
    <citation type="journal article" date="2019" name="Int. J. Syst. Evol. Microbiol.">
        <title>The Global Catalogue of Microorganisms (GCM) 10K type strain sequencing project: providing services to taxonomists for standard genome sequencing and annotation.</title>
        <authorList>
            <consortium name="The Broad Institute Genomics Platform"/>
            <consortium name="The Broad Institute Genome Sequencing Center for Infectious Disease"/>
            <person name="Wu L."/>
            <person name="Ma J."/>
        </authorList>
    </citation>
    <scope>NUCLEOTIDE SEQUENCE [LARGE SCALE GENOMIC DNA]</scope>
    <source>
        <strain evidence="7">CECT 8064</strain>
    </source>
</reference>
<dbReference type="NCBIfam" id="NF004832">
    <property type="entry name" value="PRK06184.1"/>
    <property type="match status" value="1"/>
</dbReference>
<dbReference type="InterPro" id="IPR036188">
    <property type="entry name" value="FAD/NAD-bd_sf"/>
</dbReference>
<dbReference type="InterPro" id="IPR002938">
    <property type="entry name" value="FAD-bd"/>
</dbReference>
<organism evidence="6 7">
    <name type="scientific">Streptomyces ehimensis</name>
    <dbReference type="NCBI Taxonomy" id="68195"/>
    <lineage>
        <taxon>Bacteria</taxon>
        <taxon>Bacillati</taxon>
        <taxon>Actinomycetota</taxon>
        <taxon>Actinomycetes</taxon>
        <taxon>Kitasatosporales</taxon>
        <taxon>Streptomycetaceae</taxon>
        <taxon>Streptomyces</taxon>
    </lineage>
</organism>
<comment type="caution">
    <text evidence="6">The sequence shown here is derived from an EMBL/GenBank/DDBJ whole genome shotgun (WGS) entry which is preliminary data.</text>
</comment>
<protein>
    <submittedName>
        <fullName evidence="6">FAD-dependent monooxygenase</fullName>
    </submittedName>
</protein>
<accession>A0ABV9BIU6</accession>
<dbReference type="Gene3D" id="3.30.70.2450">
    <property type="match status" value="1"/>
</dbReference>
<dbReference type="GO" id="GO:0004497">
    <property type="term" value="F:monooxygenase activity"/>
    <property type="evidence" value="ECO:0007669"/>
    <property type="project" value="UniProtKB-KW"/>
</dbReference>
<feature type="region of interest" description="Disordered" evidence="4">
    <location>
        <begin position="362"/>
        <end position="389"/>
    </location>
</feature>
<dbReference type="InterPro" id="IPR050641">
    <property type="entry name" value="RIFMO-like"/>
</dbReference>
<comment type="cofactor">
    <cofactor evidence="1">
        <name>FAD</name>
        <dbReference type="ChEBI" id="CHEBI:57692"/>
    </cofactor>
</comment>
<evidence type="ECO:0000256" key="1">
    <source>
        <dbReference type="ARBA" id="ARBA00001974"/>
    </source>
</evidence>
<evidence type="ECO:0000256" key="3">
    <source>
        <dbReference type="ARBA" id="ARBA00022827"/>
    </source>
</evidence>
<gene>
    <name evidence="6" type="ORF">ACFPEN_13730</name>
</gene>
<dbReference type="Proteomes" id="UP001595990">
    <property type="component" value="Unassembled WGS sequence"/>
</dbReference>
<sequence>MHTTDATTHTDVLIAGAGPTGLVLAVDLARRGIRHRLVDSADRGFPGSRGAGLQPRSLEVFEDLGVLGAMRAAGGPCPPLMVWDGDRQVGEWDMFDRAEPTPAVPYAEIMMLPQWRTVEILAARLEELGGHVDFETGLTGFEQDADGVTATLTRSDGTTETVRARYLVGADGGRSAVRHALGVGFTAEPVDERAALLADVVVDGLERTHWHVWPDAPGGRLALRPLEGVETFQLVARHDDPDARIDPERDGTTEALQRLIEEGTGRSDLTVGEVHWVSAFKPRMAMAERFREGRVFLAGDAAHVHSPAGGQGLNTSIQDGYNLGWKLEAVLRRGAPDSLLDTYATERMGVAADVLGLSTRIHHEDDGGRPRRGPETHQLHVGYPDSPLTRELRHDLPEGALRAGDRAPDAPCEDPASGARVRLFEVFRGTHATVLALGDGEPTVPTVPEWARVFRPVDVDGHVKEAYGSGYFVIRPDGYVGLATDDAGDVAAYLATLTG</sequence>
<dbReference type="PRINTS" id="PR00420">
    <property type="entry name" value="RNGMNOXGNASE"/>
</dbReference>
<dbReference type="Gene3D" id="3.50.50.60">
    <property type="entry name" value="FAD/NAD(P)-binding domain"/>
    <property type="match status" value="1"/>
</dbReference>
<keyword evidence="2" id="KW-0285">Flavoprotein</keyword>
<feature type="domain" description="FAD-binding" evidence="5">
    <location>
        <begin position="10"/>
        <end position="355"/>
    </location>
</feature>
<proteinExistence type="predicted"/>
<keyword evidence="7" id="KW-1185">Reference proteome</keyword>
<evidence type="ECO:0000256" key="2">
    <source>
        <dbReference type="ARBA" id="ARBA00022630"/>
    </source>
</evidence>
<feature type="compositionally biased region" description="Basic and acidic residues" evidence="4">
    <location>
        <begin position="362"/>
        <end position="378"/>
    </location>
</feature>
<dbReference type="EMBL" id="JBHSFS010000005">
    <property type="protein sequence ID" value="MFC4514001.1"/>
    <property type="molecule type" value="Genomic_DNA"/>
</dbReference>
<dbReference type="Gene3D" id="3.40.30.120">
    <property type="match status" value="1"/>
</dbReference>
<dbReference type="RefSeq" id="WP_358219017.1">
    <property type="nucleotide sequence ID" value="NZ_JBHSFS010000005.1"/>
</dbReference>
<evidence type="ECO:0000313" key="7">
    <source>
        <dbReference type="Proteomes" id="UP001595990"/>
    </source>
</evidence>
<dbReference type="SUPFAM" id="SSF51905">
    <property type="entry name" value="FAD/NAD(P)-binding domain"/>
    <property type="match status" value="1"/>
</dbReference>
<keyword evidence="6" id="KW-0560">Oxidoreductase</keyword>
<name>A0ABV9BIU6_9ACTN</name>
<evidence type="ECO:0000313" key="6">
    <source>
        <dbReference type="EMBL" id="MFC4514001.1"/>
    </source>
</evidence>
<evidence type="ECO:0000259" key="5">
    <source>
        <dbReference type="Pfam" id="PF01494"/>
    </source>
</evidence>
<evidence type="ECO:0000256" key="4">
    <source>
        <dbReference type="SAM" id="MobiDB-lite"/>
    </source>
</evidence>